<keyword evidence="3 8" id="KW-0732">Signal</keyword>
<dbReference type="InterPro" id="IPR043504">
    <property type="entry name" value="Peptidase_S1_PA_chymotrypsin"/>
</dbReference>
<dbReference type="SUPFAM" id="SSF50370">
    <property type="entry name" value="Ricin B-like lectins"/>
    <property type="match status" value="1"/>
</dbReference>
<keyword evidence="4" id="KW-0378">Hydrolase</keyword>
<dbReference type="Pfam" id="PF02983">
    <property type="entry name" value="Pro_Al_protease"/>
    <property type="match status" value="1"/>
</dbReference>
<keyword evidence="7" id="KW-1015">Disulfide bond</keyword>
<keyword evidence="11" id="KW-1185">Reference proteome</keyword>
<reference evidence="10 11" key="1">
    <citation type="submission" date="2016-09" db="EMBL/GenBank/DDBJ databases">
        <title>Couchioplanes caeruleus draft genome sequence.</title>
        <authorList>
            <person name="Sheehan J."/>
            <person name="Caffrey P."/>
        </authorList>
    </citation>
    <scope>NUCLEOTIDE SEQUENCE [LARGE SCALE GENOMIC DNA]</scope>
    <source>
        <strain evidence="10 11">DSM 43634</strain>
    </source>
</reference>
<dbReference type="CDD" id="cd21112">
    <property type="entry name" value="alphaLP-like"/>
    <property type="match status" value="1"/>
</dbReference>
<dbReference type="GO" id="GO:0004252">
    <property type="term" value="F:serine-type endopeptidase activity"/>
    <property type="evidence" value="ECO:0007669"/>
    <property type="project" value="InterPro"/>
</dbReference>
<dbReference type="SUPFAM" id="SSF50494">
    <property type="entry name" value="Trypsin-like serine proteases"/>
    <property type="match status" value="1"/>
</dbReference>
<protein>
    <recommendedName>
        <fullName evidence="9">Ricin B lectin domain-containing protein</fullName>
    </recommendedName>
</protein>
<organism evidence="10 11">
    <name type="scientific">Couchioplanes caeruleus subsp. caeruleus</name>
    <dbReference type="NCBI Taxonomy" id="56427"/>
    <lineage>
        <taxon>Bacteria</taxon>
        <taxon>Bacillati</taxon>
        <taxon>Actinomycetota</taxon>
        <taxon>Actinomycetes</taxon>
        <taxon>Micromonosporales</taxon>
        <taxon>Micromonosporaceae</taxon>
        <taxon>Couchioplanes</taxon>
    </lineage>
</organism>
<evidence type="ECO:0000313" key="10">
    <source>
        <dbReference type="EMBL" id="OJF13068.1"/>
    </source>
</evidence>
<evidence type="ECO:0000313" key="11">
    <source>
        <dbReference type="Proteomes" id="UP000182486"/>
    </source>
</evidence>
<dbReference type="InterPro" id="IPR004236">
    <property type="entry name" value="Pept_S1_alpha_lytic"/>
</dbReference>
<sequence length="531" mass="54118">MSRAIQALGVTAAALTAAGLLPLPSLAADTRTSAAPAVAPLSGRAAAPSSDLAAAPLSGLAPGMVAALRRDLGLTDDRIAARLATEAAAPVIERRLRARLGATFGGAWIAAGAERLTVAVTDAARAPIVRAEGAVPVVVRRGDADLAAARAKLDRHAARADGTAIRGWYVDTAANRLVVLAKPGASARARTFAAASGAGPITVVETAERPRPVYDIRGGDQYVINGNTLCSVGFAVAGGFVSAGHCGGVNSPTLGYNNVAQGTFAGSSFPGNDYGWIRTNADWTPRPWVNNHAGGNVTVAGSQEAAIGSSVCRSGRTTGWRCGTILGRNETIVYAQGAVSGLSRSNACAEPGDSGGSWISGNQAQGVTSGGTGNCSTGGTMWFQPVNEILGVYGLALTTSGGGGGTSAVVSNWNNKCVDVPNSDFSDGVPLQMWNCNGTGAQRWTFVNGTLQTSNNKCMDVAWGSTANGAVIQIVGCSGNPAQQFVLSAVGDLVNPQADKCVDIKDWNGADGARLQLWDCAGTLNQKWRRA</sequence>
<feature type="chain" id="PRO_5009664470" description="Ricin B lectin domain-containing protein" evidence="8">
    <location>
        <begin position="28"/>
        <end position="531"/>
    </location>
</feature>
<dbReference type="PRINTS" id="PR00861">
    <property type="entry name" value="ALYTICPTASE"/>
</dbReference>
<comment type="caution">
    <text evidence="10">The sequence shown here is derived from an EMBL/GenBank/DDBJ whole genome shotgun (WGS) entry which is preliminary data.</text>
</comment>
<dbReference type="SMART" id="SM00458">
    <property type="entry name" value="RICIN"/>
    <property type="match status" value="1"/>
</dbReference>
<accession>A0A1K0GPI6</accession>
<dbReference type="RefSeq" id="WP_071806374.1">
    <property type="nucleotide sequence ID" value="NZ_MEIA01000177.1"/>
</dbReference>
<dbReference type="Pfam" id="PF00652">
    <property type="entry name" value="Ricin_B_lectin"/>
    <property type="match status" value="1"/>
</dbReference>
<keyword evidence="6" id="KW-0865">Zymogen</keyword>
<gene>
    <name evidence="10" type="ORF">BG844_17355</name>
</gene>
<dbReference type="Gene3D" id="2.80.10.50">
    <property type="match status" value="2"/>
</dbReference>
<dbReference type="Proteomes" id="UP000182486">
    <property type="component" value="Unassembled WGS sequence"/>
</dbReference>
<dbReference type="GO" id="GO:0006508">
    <property type="term" value="P:proteolysis"/>
    <property type="evidence" value="ECO:0007669"/>
    <property type="project" value="UniProtKB-KW"/>
</dbReference>
<proteinExistence type="inferred from homology"/>
<name>A0A1K0GPI6_9ACTN</name>
<evidence type="ECO:0000256" key="2">
    <source>
        <dbReference type="ARBA" id="ARBA00022670"/>
    </source>
</evidence>
<evidence type="ECO:0000256" key="8">
    <source>
        <dbReference type="SAM" id="SignalP"/>
    </source>
</evidence>
<dbReference type="InterPro" id="IPR009003">
    <property type="entry name" value="Peptidase_S1_PA"/>
</dbReference>
<evidence type="ECO:0000256" key="7">
    <source>
        <dbReference type="ARBA" id="ARBA00023157"/>
    </source>
</evidence>
<evidence type="ECO:0000256" key="1">
    <source>
        <dbReference type="ARBA" id="ARBA00007664"/>
    </source>
</evidence>
<evidence type="ECO:0000256" key="6">
    <source>
        <dbReference type="ARBA" id="ARBA00023145"/>
    </source>
</evidence>
<keyword evidence="5" id="KW-0720">Serine protease</keyword>
<evidence type="ECO:0000256" key="4">
    <source>
        <dbReference type="ARBA" id="ARBA00022801"/>
    </source>
</evidence>
<evidence type="ECO:0000259" key="9">
    <source>
        <dbReference type="SMART" id="SM00458"/>
    </source>
</evidence>
<dbReference type="Gene3D" id="2.40.10.10">
    <property type="entry name" value="Trypsin-like serine proteases"/>
    <property type="match status" value="2"/>
</dbReference>
<dbReference type="Gene3D" id="3.30.300.50">
    <property type="match status" value="2"/>
</dbReference>
<dbReference type="InterPro" id="IPR000772">
    <property type="entry name" value="Ricin_B_lectin"/>
</dbReference>
<dbReference type="InterPro" id="IPR035070">
    <property type="entry name" value="Streptogrisin_prodomain"/>
</dbReference>
<dbReference type="EMBL" id="MEIA01000177">
    <property type="protein sequence ID" value="OJF13068.1"/>
    <property type="molecule type" value="Genomic_DNA"/>
</dbReference>
<evidence type="ECO:0000256" key="5">
    <source>
        <dbReference type="ARBA" id="ARBA00022825"/>
    </source>
</evidence>
<dbReference type="InterPro" id="IPR035992">
    <property type="entry name" value="Ricin_B-like_lectins"/>
</dbReference>
<dbReference type="GO" id="GO:0005576">
    <property type="term" value="C:extracellular region"/>
    <property type="evidence" value="ECO:0007669"/>
    <property type="project" value="InterPro"/>
</dbReference>
<feature type="domain" description="Ricin B lectin" evidence="9">
    <location>
        <begin position="404"/>
        <end position="531"/>
    </location>
</feature>
<dbReference type="PROSITE" id="PS50231">
    <property type="entry name" value="RICIN_B_LECTIN"/>
    <property type="match status" value="1"/>
</dbReference>
<evidence type="ECO:0000256" key="3">
    <source>
        <dbReference type="ARBA" id="ARBA00022729"/>
    </source>
</evidence>
<dbReference type="InterPro" id="IPR001316">
    <property type="entry name" value="Pept_S1A_streptogrisin"/>
</dbReference>
<keyword evidence="2" id="KW-0645">Protease</keyword>
<feature type="signal peptide" evidence="8">
    <location>
        <begin position="1"/>
        <end position="27"/>
    </location>
</feature>
<dbReference type="AlphaFoldDB" id="A0A1K0GPI6"/>
<comment type="similarity">
    <text evidence="1">Belongs to the peptidase S1 family.</text>
</comment>